<evidence type="ECO:0000313" key="3">
    <source>
        <dbReference type="Proteomes" id="UP000596092"/>
    </source>
</evidence>
<feature type="transmembrane region" description="Helical" evidence="1">
    <location>
        <begin position="86"/>
        <end position="104"/>
    </location>
</feature>
<reference evidence="2 3" key="1">
    <citation type="submission" date="2020-05" db="EMBL/GenBank/DDBJ databases">
        <title>Complete genome of Desulfobulbus oligotrophicus.</title>
        <authorList>
            <person name="Podar M."/>
        </authorList>
    </citation>
    <scope>NUCLEOTIDE SEQUENCE [LARGE SCALE GENOMIC DNA]</scope>
    <source>
        <strain evidence="2 3">Prop6</strain>
    </source>
</reference>
<keyword evidence="1" id="KW-0812">Transmembrane</keyword>
<organism evidence="2 3">
    <name type="scientific">Desulfobulbus oligotrophicus</name>
    <dbReference type="NCBI Taxonomy" id="1909699"/>
    <lineage>
        <taxon>Bacteria</taxon>
        <taxon>Pseudomonadati</taxon>
        <taxon>Thermodesulfobacteriota</taxon>
        <taxon>Desulfobulbia</taxon>
        <taxon>Desulfobulbales</taxon>
        <taxon>Desulfobulbaceae</taxon>
        <taxon>Desulfobulbus</taxon>
    </lineage>
</organism>
<dbReference type="InterPro" id="IPR008979">
    <property type="entry name" value="Galactose-bd-like_sf"/>
</dbReference>
<sequence length="272" mass="31388">MVFTYWLHQCLRTRGKEFSPPAEFFFIFFIVLFLGITVEVLQTLGSSRSPDMGDVVRNQLGCLLVYSFIARTGILARYWLRICVRFGVVSAILIAVWPLTRALIDEYLARQQFPVLADFETPFERYRWNHSDQLQTGSDIVRHGHRAARVQLSTNQYSGVALFYFPHDWRGFQTLHFSVYNPKKTPLMLNARIHDVHHKKHGLEYSDRYNQGFDIESGWNDLVIPLDKVAAAPKGRTMDMQHIEGFGLFVIQQPCAQVIYLDNVYLGPSPGK</sequence>
<keyword evidence="3" id="KW-1185">Reference proteome</keyword>
<dbReference type="KEGG" id="dog:HP555_02475"/>
<dbReference type="Gene3D" id="2.60.120.430">
    <property type="entry name" value="Galactose-binding lectin"/>
    <property type="match status" value="1"/>
</dbReference>
<gene>
    <name evidence="2" type="ORF">HP555_02475</name>
</gene>
<proteinExistence type="predicted"/>
<dbReference type="SUPFAM" id="SSF49785">
    <property type="entry name" value="Galactose-binding domain-like"/>
    <property type="match status" value="1"/>
</dbReference>
<name>A0A7T6APR0_9BACT</name>
<keyword evidence="1" id="KW-1133">Transmembrane helix</keyword>
<keyword evidence="1" id="KW-0472">Membrane</keyword>
<dbReference type="AlphaFoldDB" id="A0A7T6APR0"/>
<protein>
    <submittedName>
        <fullName evidence="2">Uncharacterized protein</fullName>
    </submittedName>
</protein>
<dbReference type="EMBL" id="CP054140">
    <property type="protein sequence ID" value="QQG64807.1"/>
    <property type="molecule type" value="Genomic_DNA"/>
</dbReference>
<feature type="transmembrane region" description="Helical" evidence="1">
    <location>
        <begin position="62"/>
        <end position="80"/>
    </location>
</feature>
<dbReference type="Proteomes" id="UP000596092">
    <property type="component" value="Chromosome"/>
</dbReference>
<evidence type="ECO:0000313" key="2">
    <source>
        <dbReference type="EMBL" id="QQG64807.1"/>
    </source>
</evidence>
<feature type="transmembrane region" description="Helical" evidence="1">
    <location>
        <begin position="24"/>
        <end position="41"/>
    </location>
</feature>
<evidence type="ECO:0000256" key="1">
    <source>
        <dbReference type="SAM" id="Phobius"/>
    </source>
</evidence>
<accession>A0A7T6APR0</accession>